<protein>
    <recommendedName>
        <fullName evidence="1">HTH cro/C1-type domain-containing protein</fullName>
    </recommendedName>
</protein>
<dbReference type="PROSITE" id="PS50943">
    <property type="entry name" value="HTH_CROC1"/>
    <property type="match status" value="1"/>
</dbReference>
<dbReference type="InterPro" id="IPR010982">
    <property type="entry name" value="Lambda_DNA-bd_dom_sf"/>
</dbReference>
<dbReference type="InterPro" id="IPR001387">
    <property type="entry name" value="Cro/C1-type_HTH"/>
</dbReference>
<accession>A0A1B2I208</accession>
<dbReference type="SMART" id="SM00530">
    <property type="entry name" value="HTH_XRE"/>
    <property type="match status" value="1"/>
</dbReference>
<feature type="domain" description="HTH cro/C1-type" evidence="1">
    <location>
        <begin position="1"/>
        <end position="46"/>
    </location>
</feature>
<dbReference type="AlphaFoldDB" id="A0A1B2I208"/>
<dbReference type="SUPFAM" id="SSF47413">
    <property type="entry name" value="lambda repressor-like DNA-binding domains"/>
    <property type="match status" value="1"/>
</dbReference>
<reference evidence="2" key="1">
    <citation type="submission" date="2016-08" db="EMBL/GenBank/DDBJ databases">
        <title>Complete genome of Cloacibacillus porcorum.</title>
        <authorList>
            <person name="Looft T."/>
            <person name="Bayles D.O."/>
            <person name="Alt D.P."/>
        </authorList>
    </citation>
    <scope>NUCLEOTIDE SEQUENCE [LARGE SCALE GENOMIC DNA]</scope>
    <source>
        <strain evidence="2">CL-84</strain>
    </source>
</reference>
<proteinExistence type="predicted"/>
<organism evidence="2 3">
    <name type="scientific">Cloacibacillus porcorum</name>
    <dbReference type="NCBI Taxonomy" id="1197717"/>
    <lineage>
        <taxon>Bacteria</taxon>
        <taxon>Thermotogati</taxon>
        <taxon>Synergistota</taxon>
        <taxon>Synergistia</taxon>
        <taxon>Synergistales</taxon>
        <taxon>Synergistaceae</taxon>
        <taxon>Cloacibacillus</taxon>
    </lineage>
</organism>
<evidence type="ECO:0000259" key="1">
    <source>
        <dbReference type="PROSITE" id="PS50943"/>
    </source>
</evidence>
<keyword evidence="3" id="KW-1185">Reference proteome</keyword>
<dbReference type="CDD" id="cd00093">
    <property type="entry name" value="HTH_XRE"/>
    <property type="match status" value="1"/>
</dbReference>
<dbReference type="EMBL" id="CP016757">
    <property type="protein sequence ID" value="ANZ44021.1"/>
    <property type="molecule type" value="Genomic_DNA"/>
</dbReference>
<evidence type="ECO:0000313" key="3">
    <source>
        <dbReference type="Proteomes" id="UP000093044"/>
    </source>
</evidence>
<gene>
    <name evidence="2" type="ORF">BED41_02280</name>
</gene>
<name>A0A1B2I208_9BACT</name>
<dbReference type="Pfam" id="PF01381">
    <property type="entry name" value="HTH_3"/>
    <property type="match status" value="1"/>
</dbReference>
<dbReference type="KEGG" id="cpor:BED41_02280"/>
<evidence type="ECO:0000313" key="2">
    <source>
        <dbReference type="EMBL" id="ANZ44021.1"/>
    </source>
</evidence>
<dbReference type="Gene3D" id="1.10.260.40">
    <property type="entry name" value="lambda repressor-like DNA-binding domains"/>
    <property type="match status" value="1"/>
</dbReference>
<sequence length="115" mass="13254">MSRAKLAEMLCVTPATVTRWENGDREPDFATTRRIADALETTISFLLGEVDKPGPLIIVPTYILPEDQFHTKVAVPSQDEALMDLFHTLEPREREEAMQFIRFKKYLSSKKEEKQ</sequence>
<dbReference type="GO" id="GO:0003677">
    <property type="term" value="F:DNA binding"/>
    <property type="evidence" value="ECO:0007669"/>
    <property type="project" value="InterPro"/>
</dbReference>
<dbReference type="Proteomes" id="UP000093044">
    <property type="component" value="Chromosome"/>
</dbReference>